<dbReference type="PANTHER" id="PTHR19879">
    <property type="entry name" value="TRANSCRIPTION INITIATION FACTOR TFIID"/>
    <property type="match status" value="1"/>
</dbReference>
<keyword evidence="2" id="KW-0677">Repeat</keyword>
<feature type="repeat" description="WD" evidence="3">
    <location>
        <begin position="1"/>
        <end position="42"/>
    </location>
</feature>
<feature type="repeat" description="WD" evidence="3">
    <location>
        <begin position="43"/>
        <end position="84"/>
    </location>
</feature>
<evidence type="ECO:0000256" key="2">
    <source>
        <dbReference type="ARBA" id="ARBA00022737"/>
    </source>
</evidence>
<dbReference type="InterPro" id="IPR036322">
    <property type="entry name" value="WD40_repeat_dom_sf"/>
</dbReference>
<proteinExistence type="predicted"/>
<sequence length="190" mass="20373">LEGHRDAVRSVVFSPDAKHLASASGDNTVRLWDAATGQCLQTLEGHRDAVNSVVFSPDAKHLASASLDKTVRLWDAATGQCLQIFNTGVISRLLFTPDGSHLQTGTGILMIESTHLSRLPPNLPLDINNPILSGCGLDEDGCWITWDGDKKLWLPVNFRPTSGNSLAVSESRVVIGSPSGRVTFICISNA</sequence>
<dbReference type="EMBL" id="JAGPNK010000051">
    <property type="protein sequence ID" value="KAH7302855.1"/>
    <property type="molecule type" value="Genomic_DNA"/>
</dbReference>
<dbReference type="Pfam" id="PF00400">
    <property type="entry name" value="WD40"/>
    <property type="match status" value="2"/>
</dbReference>
<keyword evidence="1 3" id="KW-0853">WD repeat</keyword>
<evidence type="ECO:0000256" key="3">
    <source>
        <dbReference type="PROSITE-ProRule" id="PRU00221"/>
    </source>
</evidence>
<evidence type="ECO:0000256" key="1">
    <source>
        <dbReference type="ARBA" id="ARBA00022574"/>
    </source>
</evidence>
<gene>
    <name evidence="4" type="ORF">B0I35DRAFT_365982</name>
</gene>
<dbReference type="PROSITE" id="PS50294">
    <property type="entry name" value="WD_REPEATS_REGION"/>
    <property type="match status" value="2"/>
</dbReference>
<name>A0A8K0WI81_9HYPO</name>
<dbReference type="Proteomes" id="UP000813444">
    <property type="component" value="Unassembled WGS sequence"/>
</dbReference>
<dbReference type="InterPro" id="IPR001680">
    <property type="entry name" value="WD40_rpt"/>
</dbReference>
<dbReference type="InterPro" id="IPR020472">
    <property type="entry name" value="WD40_PAC1"/>
</dbReference>
<dbReference type="InterPro" id="IPR015943">
    <property type="entry name" value="WD40/YVTN_repeat-like_dom_sf"/>
</dbReference>
<accession>A0A8K0WI81</accession>
<organism evidence="4 5">
    <name type="scientific">Stachybotrys elegans</name>
    <dbReference type="NCBI Taxonomy" id="80388"/>
    <lineage>
        <taxon>Eukaryota</taxon>
        <taxon>Fungi</taxon>
        <taxon>Dikarya</taxon>
        <taxon>Ascomycota</taxon>
        <taxon>Pezizomycotina</taxon>
        <taxon>Sordariomycetes</taxon>
        <taxon>Hypocreomycetidae</taxon>
        <taxon>Hypocreales</taxon>
        <taxon>Stachybotryaceae</taxon>
        <taxon>Stachybotrys</taxon>
    </lineage>
</organism>
<dbReference type="PROSITE" id="PS00678">
    <property type="entry name" value="WD_REPEATS_1"/>
    <property type="match status" value="2"/>
</dbReference>
<dbReference type="SMART" id="SM00320">
    <property type="entry name" value="WD40"/>
    <property type="match status" value="3"/>
</dbReference>
<evidence type="ECO:0000313" key="5">
    <source>
        <dbReference type="Proteomes" id="UP000813444"/>
    </source>
</evidence>
<dbReference type="SUPFAM" id="SSF50978">
    <property type="entry name" value="WD40 repeat-like"/>
    <property type="match status" value="1"/>
</dbReference>
<dbReference type="OrthoDB" id="5240432at2759"/>
<reference evidence="4" key="1">
    <citation type="journal article" date="2021" name="Nat. Commun.">
        <title>Genetic determinants of endophytism in the Arabidopsis root mycobiome.</title>
        <authorList>
            <person name="Mesny F."/>
            <person name="Miyauchi S."/>
            <person name="Thiergart T."/>
            <person name="Pickel B."/>
            <person name="Atanasova L."/>
            <person name="Karlsson M."/>
            <person name="Huettel B."/>
            <person name="Barry K.W."/>
            <person name="Haridas S."/>
            <person name="Chen C."/>
            <person name="Bauer D."/>
            <person name="Andreopoulos W."/>
            <person name="Pangilinan J."/>
            <person name="LaButti K."/>
            <person name="Riley R."/>
            <person name="Lipzen A."/>
            <person name="Clum A."/>
            <person name="Drula E."/>
            <person name="Henrissat B."/>
            <person name="Kohler A."/>
            <person name="Grigoriev I.V."/>
            <person name="Martin F.M."/>
            <person name="Hacquard S."/>
        </authorList>
    </citation>
    <scope>NUCLEOTIDE SEQUENCE</scope>
    <source>
        <strain evidence="4">MPI-CAGE-CH-0235</strain>
    </source>
</reference>
<dbReference type="AlphaFoldDB" id="A0A8K0WI81"/>
<comment type="caution">
    <text evidence="4">The sequence shown here is derived from an EMBL/GenBank/DDBJ whole genome shotgun (WGS) entry which is preliminary data.</text>
</comment>
<dbReference type="InterPro" id="IPR019775">
    <property type="entry name" value="WD40_repeat_CS"/>
</dbReference>
<feature type="non-terminal residue" evidence="4">
    <location>
        <position position="1"/>
    </location>
</feature>
<dbReference type="PRINTS" id="PR00320">
    <property type="entry name" value="GPROTEINBRPT"/>
</dbReference>
<evidence type="ECO:0000313" key="4">
    <source>
        <dbReference type="EMBL" id="KAH7302855.1"/>
    </source>
</evidence>
<protein>
    <submittedName>
        <fullName evidence="4">WD40-repeat-containing domain protein</fullName>
    </submittedName>
</protein>
<dbReference type="PANTHER" id="PTHR19879:SF9">
    <property type="entry name" value="TRANSCRIPTION INITIATION FACTOR TFIID SUBUNIT 5"/>
    <property type="match status" value="1"/>
</dbReference>
<dbReference type="PROSITE" id="PS50082">
    <property type="entry name" value="WD_REPEATS_2"/>
    <property type="match status" value="2"/>
</dbReference>
<dbReference type="Gene3D" id="2.130.10.10">
    <property type="entry name" value="YVTN repeat-like/Quinoprotein amine dehydrogenase"/>
    <property type="match status" value="1"/>
</dbReference>
<keyword evidence="5" id="KW-1185">Reference proteome</keyword>